<dbReference type="Proteomes" id="UP001607303">
    <property type="component" value="Unassembled WGS sequence"/>
</dbReference>
<reference evidence="2 3" key="1">
    <citation type="journal article" date="2024" name="Ann. Entomol. Soc. Am.">
        <title>Genomic analyses of the southern and eastern yellowjacket wasps (Hymenoptera: Vespidae) reveal evolutionary signatures of social life.</title>
        <authorList>
            <person name="Catto M.A."/>
            <person name="Caine P.B."/>
            <person name="Orr S.E."/>
            <person name="Hunt B.G."/>
            <person name="Goodisman M.A.D."/>
        </authorList>
    </citation>
    <scope>NUCLEOTIDE SEQUENCE [LARGE SCALE GENOMIC DNA]</scope>
    <source>
        <strain evidence="2">232</strain>
        <tissue evidence="2">Head and thorax</tissue>
    </source>
</reference>
<gene>
    <name evidence="2" type="ORF">V1477_005814</name>
</gene>
<accession>A0ABD2CLF5</accession>
<feature type="region of interest" description="Disordered" evidence="1">
    <location>
        <begin position="19"/>
        <end position="179"/>
    </location>
</feature>
<name>A0ABD2CLF5_VESMC</name>
<evidence type="ECO:0000256" key="1">
    <source>
        <dbReference type="SAM" id="MobiDB-lite"/>
    </source>
</evidence>
<evidence type="ECO:0000313" key="3">
    <source>
        <dbReference type="Proteomes" id="UP001607303"/>
    </source>
</evidence>
<feature type="compositionally biased region" description="Basic and acidic residues" evidence="1">
    <location>
        <begin position="114"/>
        <end position="135"/>
    </location>
</feature>
<organism evidence="2 3">
    <name type="scientific">Vespula maculifrons</name>
    <name type="common">Eastern yellow jacket</name>
    <name type="synonym">Wasp</name>
    <dbReference type="NCBI Taxonomy" id="7453"/>
    <lineage>
        <taxon>Eukaryota</taxon>
        <taxon>Metazoa</taxon>
        <taxon>Ecdysozoa</taxon>
        <taxon>Arthropoda</taxon>
        <taxon>Hexapoda</taxon>
        <taxon>Insecta</taxon>
        <taxon>Pterygota</taxon>
        <taxon>Neoptera</taxon>
        <taxon>Endopterygota</taxon>
        <taxon>Hymenoptera</taxon>
        <taxon>Apocrita</taxon>
        <taxon>Aculeata</taxon>
        <taxon>Vespoidea</taxon>
        <taxon>Vespidae</taxon>
        <taxon>Vespinae</taxon>
        <taxon>Vespula</taxon>
    </lineage>
</organism>
<comment type="caution">
    <text evidence="2">The sequence shown here is derived from an EMBL/GenBank/DDBJ whole genome shotgun (WGS) entry which is preliminary data.</text>
</comment>
<keyword evidence="3" id="KW-1185">Reference proteome</keyword>
<feature type="compositionally biased region" description="Basic and acidic residues" evidence="1">
    <location>
        <begin position="66"/>
        <end position="81"/>
    </location>
</feature>
<proteinExistence type="predicted"/>
<dbReference type="AlphaFoldDB" id="A0ABD2CLF5"/>
<feature type="compositionally biased region" description="Polar residues" evidence="1">
    <location>
        <begin position="142"/>
        <end position="152"/>
    </location>
</feature>
<sequence length="192" mass="21667">MRQEIAKTKAASLSYAKSRKTLCSTASRLSRRSPTRKSGQTRRNESGPDEGQCQIFANPGCPRSTKNGERTKDRKSFDRLGNEMPRNWKSLNASKKKEKEEAEKKSVLRKSSRSSREQPTRSKEEGRSLARRCLENRPFFFDSSTEGQSSGTVFPDAPSMPKSFGAKDSKLPEREKSLERLEPLEIGRYAAS</sequence>
<feature type="compositionally biased region" description="Basic and acidic residues" evidence="1">
    <location>
        <begin position="95"/>
        <end position="106"/>
    </location>
</feature>
<protein>
    <submittedName>
        <fullName evidence="2">Uncharacterized protein</fullName>
    </submittedName>
</protein>
<dbReference type="EMBL" id="JAYRBN010000039">
    <property type="protein sequence ID" value="KAL2745896.1"/>
    <property type="molecule type" value="Genomic_DNA"/>
</dbReference>
<evidence type="ECO:0000313" key="2">
    <source>
        <dbReference type="EMBL" id="KAL2745896.1"/>
    </source>
</evidence>
<feature type="compositionally biased region" description="Basic and acidic residues" evidence="1">
    <location>
        <begin position="165"/>
        <end position="179"/>
    </location>
</feature>